<dbReference type="InterPro" id="IPR036318">
    <property type="entry name" value="FAD-bd_PCMH-like_sf"/>
</dbReference>
<keyword evidence="3" id="KW-0285">Flavoprotein</keyword>
<comment type="caution">
    <text evidence="7">The sequence shown here is derived from an EMBL/GenBank/DDBJ whole genome shotgun (WGS) entry which is preliminary data.</text>
</comment>
<evidence type="ECO:0000256" key="2">
    <source>
        <dbReference type="ARBA" id="ARBA00005466"/>
    </source>
</evidence>
<organism evidence="7 8">
    <name type="scientific">Polychaeton citri CBS 116435</name>
    <dbReference type="NCBI Taxonomy" id="1314669"/>
    <lineage>
        <taxon>Eukaryota</taxon>
        <taxon>Fungi</taxon>
        <taxon>Dikarya</taxon>
        <taxon>Ascomycota</taxon>
        <taxon>Pezizomycotina</taxon>
        <taxon>Dothideomycetes</taxon>
        <taxon>Dothideomycetidae</taxon>
        <taxon>Capnodiales</taxon>
        <taxon>Capnodiaceae</taxon>
        <taxon>Polychaeton</taxon>
    </lineage>
</organism>
<feature type="domain" description="FAD-binding PCMH-type" evidence="6">
    <location>
        <begin position="35"/>
        <end position="217"/>
    </location>
</feature>
<dbReference type="GO" id="GO:0071949">
    <property type="term" value="F:FAD binding"/>
    <property type="evidence" value="ECO:0007669"/>
    <property type="project" value="InterPro"/>
</dbReference>
<dbReference type="PROSITE" id="PS51387">
    <property type="entry name" value="FAD_PCMH"/>
    <property type="match status" value="1"/>
</dbReference>
<comment type="cofactor">
    <cofactor evidence="1">
        <name>FAD</name>
        <dbReference type="ChEBI" id="CHEBI:57692"/>
    </cofactor>
</comment>
<dbReference type="PANTHER" id="PTHR42973:SF39">
    <property type="entry name" value="FAD-BINDING PCMH-TYPE DOMAIN-CONTAINING PROTEIN"/>
    <property type="match status" value="1"/>
</dbReference>
<dbReference type="Gene3D" id="3.30.465.10">
    <property type="match status" value="2"/>
</dbReference>
<dbReference type="Pfam" id="PF01565">
    <property type="entry name" value="FAD_binding_4"/>
    <property type="match status" value="1"/>
</dbReference>
<reference evidence="7" key="1">
    <citation type="journal article" date="2020" name="Stud. Mycol.">
        <title>101 Dothideomycetes genomes: a test case for predicting lifestyles and emergence of pathogens.</title>
        <authorList>
            <person name="Haridas S."/>
            <person name="Albert R."/>
            <person name="Binder M."/>
            <person name="Bloem J."/>
            <person name="Labutti K."/>
            <person name="Salamov A."/>
            <person name="Andreopoulos B."/>
            <person name="Baker S."/>
            <person name="Barry K."/>
            <person name="Bills G."/>
            <person name="Bluhm B."/>
            <person name="Cannon C."/>
            <person name="Castanera R."/>
            <person name="Culley D."/>
            <person name="Daum C."/>
            <person name="Ezra D."/>
            <person name="Gonzalez J."/>
            <person name="Henrissat B."/>
            <person name="Kuo A."/>
            <person name="Liang C."/>
            <person name="Lipzen A."/>
            <person name="Lutzoni F."/>
            <person name="Magnuson J."/>
            <person name="Mondo S."/>
            <person name="Nolan M."/>
            <person name="Ohm R."/>
            <person name="Pangilinan J."/>
            <person name="Park H.-J."/>
            <person name="Ramirez L."/>
            <person name="Alfaro M."/>
            <person name="Sun H."/>
            <person name="Tritt A."/>
            <person name="Yoshinaga Y."/>
            <person name="Zwiers L.-H."/>
            <person name="Turgeon B."/>
            <person name="Goodwin S."/>
            <person name="Spatafora J."/>
            <person name="Crous P."/>
            <person name="Grigoriev I."/>
        </authorList>
    </citation>
    <scope>NUCLEOTIDE SEQUENCE</scope>
    <source>
        <strain evidence="7">CBS 116435</strain>
    </source>
</reference>
<dbReference type="SUPFAM" id="SSF56176">
    <property type="entry name" value="FAD-binding/transporter-associated domain-like"/>
    <property type="match status" value="1"/>
</dbReference>
<gene>
    <name evidence="7" type="ORF">K431DRAFT_280759</name>
</gene>
<sequence>MATIQGVKGNQFVKGNQDWVNNKYQYASSSYGIAHDMNPALIVQPADENDIILTLKHAKEKKIAVAIRTGGHQYSGASSTAAPNIQLDLQRTFQGPNDLVMLPPKDPDDGRRFVYSSVSHSLGEFNKFLGKNHVFVPHGQCTHVHVGGHVQTGGYGQLARSFGLFGDHVISLQIIDSDGNKKEVTKQSDSELFYAMLGGSPGNLGVITHFTLEVHRDQDHQGSRGLKAIYWYDKATLKRLISMVTEMAENPDFPRNYDLCVSVLSSSFPLRLLWPGLDSEIKEDHPEIFGDDGILAWPRSIIVYAQWVPFKKTDKPDMAWFDRVAEGSVHLLSNGVVERPMSQLTPQWLFRDVREFDLPYVKRTYLTNSTKLSKDWVPWVTDRIDEIVDPVDNFCWLSCQIQCIGGKQSMFTKNADNGTSYSWRDSTVCATMDCFHWSSVKWRADAWQKKNDEEGLGEHGKFSKHERRVLWGSYGEFDLDSVWQCYYEDREKYERLMKIRARADPHGIFTPNTFAVKRA</sequence>
<dbReference type="PANTHER" id="PTHR42973">
    <property type="entry name" value="BINDING OXIDOREDUCTASE, PUTATIVE (AFU_ORTHOLOGUE AFUA_1G17690)-RELATED"/>
    <property type="match status" value="1"/>
</dbReference>
<keyword evidence="5" id="KW-0560">Oxidoreductase</keyword>
<evidence type="ECO:0000256" key="4">
    <source>
        <dbReference type="ARBA" id="ARBA00022827"/>
    </source>
</evidence>
<evidence type="ECO:0000256" key="3">
    <source>
        <dbReference type="ARBA" id="ARBA00022630"/>
    </source>
</evidence>
<dbReference type="AlphaFoldDB" id="A0A9P4UUR6"/>
<dbReference type="InterPro" id="IPR050416">
    <property type="entry name" value="FAD-linked_Oxidoreductase"/>
</dbReference>
<evidence type="ECO:0000259" key="6">
    <source>
        <dbReference type="PROSITE" id="PS51387"/>
    </source>
</evidence>
<name>A0A9P4UUR6_9PEZI</name>
<evidence type="ECO:0000256" key="5">
    <source>
        <dbReference type="ARBA" id="ARBA00023002"/>
    </source>
</evidence>
<dbReference type="Gene3D" id="3.40.462.20">
    <property type="match status" value="1"/>
</dbReference>
<dbReference type="GO" id="GO:0016491">
    <property type="term" value="F:oxidoreductase activity"/>
    <property type="evidence" value="ECO:0007669"/>
    <property type="project" value="UniProtKB-KW"/>
</dbReference>
<keyword evidence="4" id="KW-0274">FAD</keyword>
<dbReference type="OrthoDB" id="415825at2759"/>
<dbReference type="InterPro" id="IPR016169">
    <property type="entry name" value="FAD-bd_PCMH_sub2"/>
</dbReference>
<evidence type="ECO:0000256" key="1">
    <source>
        <dbReference type="ARBA" id="ARBA00001974"/>
    </source>
</evidence>
<dbReference type="EMBL" id="MU003767">
    <property type="protein sequence ID" value="KAF2725400.1"/>
    <property type="molecule type" value="Genomic_DNA"/>
</dbReference>
<comment type="similarity">
    <text evidence="2">Belongs to the oxygen-dependent FAD-linked oxidoreductase family.</text>
</comment>
<keyword evidence="8" id="KW-1185">Reference proteome</keyword>
<accession>A0A9P4UUR6</accession>
<evidence type="ECO:0000313" key="8">
    <source>
        <dbReference type="Proteomes" id="UP000799441"/>
    </source>
</evidence>
<evidence type="ECO:0000313" key="7">
    <source>
        <dbReference type="EMBL" id="KAF2725400.1"/>
    </source>
</evidence>
<dbReference type="InterPro" id="IPR006094">
    <property type="entry name" value="Oxid_FAD_bind_N"/>
</dbReference>
<protein>
    <submittedName>
        <fullName evidence="7">FAD-linked oxidoreductase</fullName>
    </submittedName>
</protein>
<proteinExistence type="inferred from homology"/>
<dbReference type="Proteomes" id="UP000799441">
    <property type="component" value="Unassembled WGS sequence"/>
</dbReference>
<dbReference type="InterPro" id="IPR016166">
    <property type="entry name" value="FAD-bd_PCMH"/>
</dbReference>